<accession>A0A6P4DIM3</accession>
<feature type="compositionally biased region" description="Polar residues" evidence="1">
    <location>
        <begin position="20"/>
        <end position="36"/>
    </location>
</feature>
<evidence type="ECO:0000313" key="3">
    <source>
        <dbReference type="Proteomes" id="UP000515211"/>
    </source>
</evidence>
<dbReference type="Proteomes" id="UP000515211">
    <property type="component" value="Chromosome 1"/>
</dbReference>
<proteinExistence type="predicted"/>
<reference evidence="4" key="2">
    <citation type="submission" date="2025-08" db="UniProtKB">
        <authorList>
            <consortium name="RefSeq"/>
        </authorList>
    </citation>
    <scope>IDENTIFICATION</scope>
    <source>
        <tissue evidence="4">Whole plant</tissue>
    </source>
</reference>
<dbReference type="Gene3D" id="2.40.70.10">
    <property type="entry name" value="Acid Proteases"/>
    <property type="match status" value="1"/>
</dbReference>
<dbReference type="GeneID" id="107492403"/>
<feature type="region of interest" description="Disordered" evidence="1">
    <location>
        <begin position="122"/>
        <end position="141"/>
    </location>
</feature>
<dbReference type="RefSeq" id="XP_015968915.1">
    <property type="nucleotide sequence ID" value="XM_016113429.1"/>
</dbReference>
<evidence type="ECO:0000259" key="2">
    <source>
        <dbReference type="Pfam" id="PF03732"/>
    </source>
</evidence>
<feature type="region of interest" description="Disordered" evidence="1">
    <location>
        <begin position="1"/>
        <end position="77"/>
    </location>
</feature>
<dbReference type="CDD" id="cd00303">
    <property type="entry name" value="retropepsin_like"/>
    <property type="match status" value="1"/>
</dbReference>
<dbReference type="InterPro" id="IPR021109">
    <property type="entry name" value="Peptidase_aspartic_dom_sf"/>
</dbReference>
<name>A0A6P4DIM3_ARADU</name>
<dbReference type="PANTHER" id="PTHR33223:SF10">
    <property type="entry name" value="AMINOTRANSFERASE-LIKE PLANT MOBILE DOMAIN-CONTAINING PROTEIN"/>
    <property type="match status" value="1"/>
</dbReference>
<dbReference type="PANTHER" id="PTHR33223">
    <property type="entry name" value="CCHC-TYPE DOMAIN-CONTAINING PROTEIN"/>
    <property type="match status" value="1"/>
</dbReference>
<dbReference type="Pfam" id="PF03732">
    <property type="entry name" value="Retrotrans_gag"/>
    <property type="match status" value="1"/>
</dbReference>
<dbReference type="InterPro" id="IPR005162">
    <property type="entry name" value="Retrotrans_gag_dom"/>
</dbReference>
<reference evidence="3" key="1">
    <citation type="journal article" date="2016" name="Nat. Genet.">
        <title>The genome sequences of Arachis duranensis and Arachis ipaensis, the diploid ancestors of cultivated peanut.</title>
        <authorList>
            <person name="Bertioli D.J."/>
            <person name="Cannon S.B."/>
            <person name="Froenicke L."/>
            <person name="Huang G."/>
            <person name="Farmer A.D."/>
            <person name="Cannon E.K."/>
            <person name="Liu X."/>
            <person name="Gao D."/>
            <person name="Clevenger J."/>
            <person name="Dash S."/>
            <person name="Ren L."/>
            <person name="Moretzsohn M.C."/>
            <person name="Shirasawa K."/>
            <person name="Huang W."/>
            <person name="Vidigal B."/>
            <person name="Abernathy B."/>
            <person name="Chu Y."/>
            <person name="Niederhuth C.E."/>
            <person name="Umale P."/>
            <person name="Araujo A.C."/>
            <person name="Kozik A."/>
            <person name="Kim K.D."/>
            <person name="Burow M.D."/>
            <person name="Varshney R.K."/>
            <person name="Wang X."/>
            <person name="Zhang X."/>
            <person name="Barkley N."/>
            <person name="Guimaraes P.M."/>
            <person name="Isobe S."/>
            <person name="Guo B."/>
            <person name="Liao B."/>
            <person name="Stalker H.T."/>
            <person name="Schmitz R.J."/>
            <person name="Scheffler B.E."/>
            <person name="Leal-Bertioli S.C."/>
            <person name="Xun X."/>
            <person name="Jackson S.A."/>
            <person name="Michelmore R."/>
            <person name="Ozias-Akins P."/>
        </authorList>
    </citation>
    <scope>NUCLEOTIDE SEQUENCE [LARGE SCALE GENOMIC DNA]</scope>
    <source>
        <strain evidence="3">cv. V14167</strain>
    </source>
</reference>
<dbReference type="AlphaFoldDB" id="A0A6P4DIM3"/>
<protein>
    <submittedName>
        <fullName evidence="4">Uncharacterized protein LOC107492403</fullName>
    </submittedName>
</protein>
<gene>
    <name evidence="4" type="primary">LOC107492403</name>
</gene>
<keyword evidence="3" id="KW-1185">Reference proteome</keyword>
<feature type="compositionally biased region" description="Basic and acidic residues" evidence="1">
    <location>
        <begin position="327"/>
        <end position="346"/>
    </location>
</feature>
<evidence type="ECO:0000313" key="4">
    <source>
        <dbReference type="RefSeq" id="XP_015968915.1"/>
    </source>
</evidence>
<evidence type="ECO:0000256" key="1">
    <source>
        <dbReference type="SAM" id="MobiDB-lite"/>
    </source>
</evidence>
<feature type="region of interest" description="Disordered" evidence="1">
    <location>
        <begin position="314"/>
        <end position="350"/>
    </location>
</feature>
<feature type="region of interest" description="Disordered" evidence="1">
    <location>
        <begin position="429"/>
        <end position="451"/>
    </location>
</feature>
<feature type="compositionally biased region" description="Basic and acidic residues" evidence="1">
    <location>
        <begin position="55"/>
        <end position="64"/>
    </location>
</feature>
<organism evidence="3 4">
    <name type="scientific">Arachis duranensis</name>
    <name type="common">Wild peanut</name>
    <dbReference type="NCBI Taxonomy" id="130453"/>
    <lineage>
        <taxon>Eukaryota</taxon>
        <taxon>Viridiplantae</taxon>
        <taxon>Streptophyta</taxon>
        <taxon>Embryophyta</taxon>
        <taxon>Tracheophyta</taxon>
        <taxon>Spermatophyta</taxon>
        <taxon>Magnoliopsida</taxon>
        <taxon>eudicotyledons</taxon>
        <taxon>Gunneridae</taxon>
        <taxon>Pentapetalae</taxon>
        <taxon>rosids</taxon>
        <taxon>fabids</taxon>
        <taxon>Fabales</taxon>
        <taxon>Fabaceae</taxon>
        <taxon>Papilionoideae</taxon>
        <taxon>50 kb inversion clade</taxon>
        <taxon>dalbergioids sensu lato</taxon>
        <taxon>Dalbergieae</taxon>
        <taxon>Pterocarpus clade</taxon>
        <taxon>Arachis</taxon>
    </lineage>
</organism>
<dbReference type="KEGG" id="adu:107492403"/>
<sequence length="739" mass="83973">MADNPPEDGHTVSDSEQENPDTGNNDADLTLHQGTNDQHREGTSGLKNPKVNSSEGRESGKEGPPHATELMGLVHDHQGCLEQLEQELERQRDAEQNLREEIERQKELEEKLLKLESFLKNQNSHGDREESPLGGEDPFSEDIMRAKVPRNFKSPDMNLYDGTTDPKQHLSNFKSRMYLADASDATRCKAFPTTLSKAVMKWFDSLPPRSVTNFEDLSRKFLMRFSIQKDKVKHAPSLLGIKQEVGEPLRDYMERFNKACLKIQDLPTEAVIMGLVNGLREGPFSQSISKRHPASLSDVQERVEKYINMEENARLREPSWRQGPPHSAKEKEREPKKKEEVGPDRSRRYHSYTPLKVSLVDVYREICNTERLPPPRPIKNKKGGSCGDYCEYYKMYGHSTNDCYDLKDVIESLVREGRLDRYLMKRSDNYGKRKRDDEHRRDPPPQTPERHIHMISGGFAGGELTKSSRKRHLKRVYQVGNESPDLPTISFTKEDRQGIMPGHDDPVVITMILANANLHRTLVDQGSSADILFKPAFDKLGLDKRELKAYSNTLYGLGDMPIKPLGYILLHTTFRKGENSKTLSINFIVIDVGSAYNTLIGRTTLNRLGAVVSIAHLCMKFPTPKGISMVRGDQKLARKCYNESLNLQGKSKEVHIIELRGIKAREKLRLQPGRRIEEVQIGKEEGKNTSIGASLDGDLKQRLIKLLRENSDLFAWKASDMPGIDPQLMSHKLSVHPKS</sequence>
<feature type="domain" description="Retrotransposon gag" evidence="2">
    <location>
        <begin position="190"/>
        <end position="281"/>
    </location>
</feature>